<gene>
    <name evidence="2" type="ORF">SAMN04488038_11826</name>
</gene>
<organism evidence="2 3">
    <name type="scientific">Solimonas aquatica</name>
    <dbReference type="NCBI Taxonomy" id="489703"/>
    <lineage>
        <taxon>Bacteria</taxon>
        <taxon>Pseudomonadati</taxon>
        <taxon>Pseudomonadota</taxon>
        <taxon>Gammaproteobacteria</taxon>
        <taxon>Nevskiales</taxon>
        <taxon>Nevskiaceae</taxon>
        <taxon>Solimonas</taxon>
    </lineage>
</organism>
<reference evidence="2 3" key="1">
    <citation type="submission" date="2016-10" db="EMBL/GenBank/DDBJ databases">
        <authorList>
            <person name="de Groot N.N."/>
        </authorList>
    </citation>
    <scope>NUCLEOTIDE SEQUENCE [LARGE SCALE GENOMIC DNA]</scope>
    <source>
        <strain evidence="2 3">DSM 25927</strain>
    </source>
</reference>
<feature type="signal peptide" evidence="1">
    <location>
        <begin position="1"/>
        <end position="27"/>
    </location>
</feature>
<keyword evidence="1" id="KW-0732">Signal</keyword>
<name>A0A1H9M181_9GAMM</name>
<dbReference type="Proteomes" id="UP000199233">
    <property type="component" value="Unassembled WGS sequence"/>
</dbReference>
<evidence type="ECO:0000313" key="2">
    <source>
        <dbReference type="EMBL" id="SER17215.1"/>
    </source>
</evidence>
<evidence type="ECO:0000313" key="3">
    <source>
        <dbReference type="Proteomes" id="UP000199233"/>
    </source>
</evidence>
<dbReference type="RefSeq" id="WP_093289425.1">
    <property type="nucleotide sequence ID" value="NZ_FOFS01000018.1"/>
</dbReference>
<keyword evidence="3" id="KW-1185">Reference proteome</keyword>
<evidence type="ECO:0000256" key="1">
    <source>
        <dbReference type="SAM" id="SignalP"/>
    </source>
</evidence>
<proteinExistence type="predicted"/>
<dbReference type="STRING" id="489703.SAMN04488038_11826"/>
<dbReference type="AlphaFoldDB" id="A0A1H9M181"/>
<feature type="chain" id="PRO_5011588489" evidence="1">
    <location>
        <begin position="28"/>
        <end position="473"/>
    </location>
</feature>
<accession>A0A1H9M181</accession>
<protein>
    <submittedName>
        <fullName evidence="2">Uncharacterized protein</fullName>
    </submittedName>
</protein>
<dbReference type="OrthoDB" id="9146291at2"/>
<dbReference type="EMBL" id="FOFS01000018">
    <property type="protein sequence ID" value="SER17215.1"/>
    <property type="molecule type" value="Genomic_DNA"/>
</dbReference>
<dbReference type="PROSITE" id="PS51257">
    <property type="entry name" value="PROKAR_LIPOPROTEIN"/>
    <property type="match status" value="1"/>
</dbReference>
<sequence length="473" mass="50083">MKRIILRTLALLGVAGLLACSSSGEPAADAGSLKLQDAPWPQALSLPLGLGCGWTLISDADTVNVAFPDSAATYWVALLPLTAQTRVRIDGRFPAARYSSYNSYDALLRALDVLTDVAITPLRAGENPLRNPAALPGARYTAYLQYGAPPATRASNVLYGGELAAGPLQLPNNLVPLLYRVYLPDAAYGADGGVGLPQLTIESADGARELARLPDCATPPLPTLGGLLPAPGLNALLLGIDYPDSLPLPFPTAVYPPRIARFYGLPDSLLAILGNVIPLPLQNLGAALPLGDGGFLSNLDNAYVTSGFSRRYGQLMLMRLKAPAWRGMSGVPPGQEQLRYWSICQNEFLTQRYTACVADQQTHPDAQGYVTVAVSDAADRPANASAAQHIDWLPWGPFVDGLLIYRHMLPAADFAQAIQSVDKGESVATVMADYQPQLSYCRPAIFAATAGDAAAIFDVCAADQLAHPPADLP</sequence>